<comment type="similarity">
    <text evidence="1">Belongs to the Fur family.</text>
</comment>
<dbReference type="GO" id="GO:0008270">
    <property type="term" value="F:zinc ion binding"/>
    <property type="evidence" value="ECO:0007669"/>
    <property type="project" value="TreeGrafter"/>
</dbReference>
<proteinExistence type="inferred from homology"/>
<dbReference type="Gene3D" id="3.30.1490.190">
    <property type="match status" value="1"/>
</dbReference>
<dbReference type="GO" id="GO:1900376">
    <property type="term" value="P:regulation of secondary metabolite biosynthetic process"/>
    <property type="evidence" value="ECO:0007669"/>
    <property type="project" value="TreeGrafter"/>
</dbReference>
<accession>A0A562WPW4</accession>
<dbReference type="Pfam" id="PF01475">
    <property type="entry name" value="FUR"/>
    <property type="match status" value="1"/>
</dbReference>
<keyword evidence="7" id="KW-0479">Metal-binding</keyword>
<dbReference type="InterPro" id="IPR036388">
    <property type="entry name" value="WH-like_DNA-bd_sf"/>
</dbReference>
<keyword evidence="6" id="KW-0804">Transcription</keyword>
<dbReference type="CDD" id="cd07153">
    <property type="entry name" value="Fur_like"/>
    <property type="match status" value="1"/>
</dbReference>
<keyword evidence="3 7" id="KW-0862">Zinc</keyword>
<dbReference type="AlphaFoldDB" id="A0A562WPW4"/>
<sequence length="152" mass="16659">MHDAMKIKVETKLQSLASVCRAQGLALTVQRRVILENLAGRTDHPTADQIYSAIKDRLPGISRTTVYRVLEAFVDLGIIQRISNPGATARFDADTKRHHHLVCQKCQKVSDLMSSALNNLPIPSADEAAFHITDYSITFTGTCLDCHAGLSA</sequence>
<evidence type="ECO:0000256" key="4">
    <source>
        <dbReference type="ARBA" id="ARBA00023015"/>
    </source>
</evidence>
<keyword evidence="5" id="KW-0238">DNA-binding</keyword>
<evidence type="ECO:0000256" key="7">
    <source>
        <dbReference type="PIRSR" id="PIRSR602481-1"/>
    </source>
</evidence>
<dbReference type="Gene3D" id="1.10.10.10">
    <property type="entry name" value="Winged helix-like DNA-binding domain superfamily/Winged helix DNA-binding domain"/>
    <property type="match status" value="1"/>
</dbReference>
<evidence type="ECO:0000256" key="6">
    <source>
        <dbReference type="ARBA" id="ARBA00023163"/>
    </source>
</evidence>
<dbReference type="GO" id="GO:0003700">
    <property type="term" value="F:DNA-binding transcription factor activity"/>
    <property type="evidence" value="ECO:0007669"/>
    <property type="project" value="InterPro"/>
</dbReference>
<dbReference type="GO" id="GO:0045892">
    <property type="term" value="P:negative regulation of DNA-templated transcription"/>
    <property type="evidence" value="ECO:0007669"/>
    <property type="project" value="TreeGrafter"/>
</dbReference>
<name>A0A562WPW4_9BACT</name>
<protein>
    <submittedName>
        <fullName evidence="8">Fur family peroxide stress response transcriptional regulator</fullName>
    </submittedName>
</protein>
<dbReference type="Proteomes" id="UP000319449">
    <property type="component" value="Unassembled WGS sequence"/>
</dbReference>
<dbReference type="PANTHER" id="PTHR33202">
    <property type="entry name" value="ZINC UPTAKE REGULATION PROTEIN"/>
    <property type="match status" value="1"/>
</dbReference>
<dbReference type="PANTHER" id="PTHR33202:SF7">
    <property type="entry name" value="FERRIC UPTAKE REGULATION PROTEIN"/>
    <property type="match status" value="1"/>
</dbReference>
<evidence type="ECO:0000256" key="5">
    <source>
        <dbReference type="ARBA" id="ARBA00023125"/>
    </source>
</evidence>
<keyword evidence="2" id="KW-0678">Repressor</keyword>
<dbReference type="InterPro" id="IPR002481">
    <property type="entry name" value="FUR"/>
</dbReference>
<keyword evidence="9" id="KW-1185">Reference proteome</keyword>
<feature type="binding site" evidence="7">
    <location>
        <position position="143"/>
    </location>
    <ligand>
        <name>Zn(2+)</name>
        <dbReference type="ChEBI" id="CHEBI:29105"/>
    </ligand>
</feature>
<evidence type="ECO:0000256" key="2">
    <source>
        <dbReference type="ARBA" id="ARBA00022491"/>
    </source>
</evidence>
<feature type="binding site" evidence="7">
    <location>
        <position position="103"/>
    </location>
    <ligand>
        <name>Zn(2+)</name>
        <dbReference type="ChEBI" id="CHEBI:29105"/>
    </ligand>
</feature>
<comment type="cofactor">
    <cofactor evidence="7">
        <name>Zn(2+)</name>
        <dbReference type="ChEBI" id="CHEBI:29105"/>
    </cofactor>
    <text evidence="7">Binds 1 zinc ion per subunit.</text>
</comment>
<comment type="caution">
    <text evidence="8">The sequence shown here is derived from an EMBL/GenBank/DDBJ whole genome shotgun (WGS) entry which is preliminary data.</text>
</comment>
<dbReference type="RefSeq" id="WP_145018593.1">
    <property type="nucleotide sequence ID" value="NZ_VLLN01000004.1"/>
</dbReference>
<feature type="binding site" evidence="7">
    <location>
        <position position="106"/>
    </location>
    <ligand>
        <name>Zn(2+)</name>
        <dbReference type="ChEBI" id="CHEBI:29105"/>
    </ligand>
</feature>
<evidence type="ECO:0000313" key="9">
    <source>
        <dbReference type="Proteomes" id="UP000319449"/>
    </source>
</evidence>
<reference evidence="8 9" key="1">
    <citation type="submission" date="2019-07" db="EMBL/GenBank/DDBJ databases">
        <title>Genomic Encyclopedia of Archaeal and Bacterial Type Strains, Phase II (KMG-II): from individual species to whole genera.</title>
        <authorList>
            <person name="Goeker M."/>
        </authorList>
    </citation>
    <scope>NUCLEOTIDE SEQUENCE [LARGE SCALE GENOMIC DNA]</scope>
    <source>
        <strain evidence="8 9">ATCC BAA-1139</strain>
    </source>
</reference>
<keyword evidence="4" id="KW-0805">Transcription regulation</keyword>
<feature type="binding site" evidence="7">
    <location>
        <position position="146"/>
    </location>
    <ligand>
        <name>Zn(2+)</name>
        <dbReference type="ChEBI" id="CHEBI:29105"/>
    </ligand>
</feature>
<dbReference type="EMBL" id="VLLN01000004">
    <property type="protein sequence ID" value="TWJ32373.1"/>
    <property type="molecule type" value="Genomic_DNA"/>
</dbReference>
<dbReference type="InterPro" id="IPR036390">
    <property type="entry name" value="WH_DNA-bd_sf"/>
</dbReference>
<gene>
    <name evidence="8" type="ORF">JN12_00812</name>
</gene>
<dbReference type="OrthoDB" id="8659436at2"/>
<organism evidence="8 9">
    <name type="scientific">Geobacter argillaceus</name>
    <dbReference type="NCBI Taxonomy" id="345631"/>
    <lineage>
        <taxon>Bacteria</taxon>
        <taxon>Pseudomonadati</taxon>
        <taxon>Thermodesulfobacteriota</taxon>
        <taxon>Desulfuromonadia</taxon>
        <taxon>Geobacterales</taxon>
        <taxon>Geobacteraceae</taxon>
        <taxon>Geobacter</taxon>
    </lineage>
</organism>
<dbReference type="SUPFAM" id="SSF46785">
    <property type="entry name" value="Winged helix' DNA-binding domain"/>
    <property type="match status" value="1"/>
</dbReference>
<dbReference type="InterPro" id="IPR043135">
    <property type="entry name" value="Fur_C"/>
</dbReference>
<evidence type="ECO:0000313" key="8">
    <source>
        <dbReference type="EMBL" id="TWJ32373.1"/>
    </source>
</evidence>
<evidence type="ECO:0000256" key="1">
    <source>
        <dbReference type="ARBA" id="ARBA00007957"/>
    </source>
</evidence>
<evidence type="ECO:0000256" key="3">
    <source>
        <dbReference type="ARBA" id="ARBA00022833"/>
    </source>
</evidence>
<dbReference type="GO" id="GO:0000976">
    <property type="term" value="F:transcription cis-regulatory region binding"/>
    <property type="evidence" value="ECO:0007669"/>
    <property type="project" value="TreeGrafter"/>
</dbReference>